<proteinExistence type="inferred from homology"/>
<dbReference type="Pfam" id="PF01497">
    <property type="entry name" value="Peripla_BP_2"/>
    <property type="match status" value="1"/>
</dbReference>
<organism evidence="4 5">
    <name type="scientific">Citricoccus muralis</name>
    <dbReference type="NCBI Taxonomy" id="169134"/>
    <lineage>
        <taxon>Bacteria</taxon>
        <taxon>Bacillati</taxon>
        <taxon>Actinomycetota</taxon>
        <taxon>Actinomycetes</taxon>
        <taxon>Micrococcales</taxon>
        <taxon>Micrococcaceae</taxon>
        <taxon>Citricoccus</taxon>
    </lineage>
</organism>
<evidence type="ECO:0000259" key="3">
    <source>
        <dbReference type="PROSITE" id="PS50983"/>
    </source>
</evidence>
<evidence type="ECO:0000313" key="5">
    <source>
        <dbReference type="Proteomes" id="UP001219037"/>
    </source>
</evidence>
<comment type="similarity">
    <text evidence="1">Belongs to the bacterial solute-binding protein 8 family.</text>
</comment>
<dbReference type="SUPFAM" id="SSF53807">
    <property type="entry name" value="Helical backbone' metal receptor"/>
    <property type="match status" value="1"/>
</dbReference>
<feature type="region of interest" description="Disordered" evidence="2">
    <location>
        <begin position="1"/>
        <end position="20"/>
    </location>
</feature>
<gene>
    <name evidence="4" type="ORF">P8192_02765</name>
</gene>
<dbReference type="PANTHER" id="PTHR30535:SF7">
    <property type="entry name" value="IRON(III) DICITRATE-BINDING PROTEIN"/>
    <property type="match status" value="1"/>
</dbReference>
<dbReference type="EMBL" id="CP121252">
    <property type="protein sequence ID" value="WFP17065.1"/>
    <property type="molecule type" value="Genomic_DNA"/>
</dbReference>
<reference evidence="4 5" key="1">
    <citation type="submission" date="2023-04" db="EMBL/GenBank/DDBJ databases">
        <title>Funneling lignin-derived compounds into biodiesel using alkali-halophilic Citricoccus sp. P2.</title>
        <authorList>
            <person name="Luo C.-B."/>
        </authorList>
    </citation>
    <scope>NUCLEOTIDE SEQUENCE [LARGE SCALE GENOMIC DNA]</scope>
    <source>
        <strain evidence="4 5">P2</strain>
    </source>
</reference>
<feature type="compositionally biased region" description="Polar residues" evidence="2">
    <location>
        <begin position="1"/>
        <end position="11"/>
    </location>
</feature>
<evidence type="ECO:0000313" key="4">
    <source>
        <dbReference type="EMBL" id="WFP17065.1"/>
    </source>
</evidence>
<sequence>MTRNQRPRNTSAQGQRGRGATLRAAAVATAAALSLVGCSDGAETSAAGHGSGAEESVEHYPVAVSNCGQPVEFEEDPERLVLLKAASVPALYELGVLDRAVARAGAYPEEQYDDDVVAQLQDIPQLSERLDPTGHLQISRDIVLAQEPDLVLGEVDGLQRDSLERFGIPLIEEPALCSSGGEETPSFDSVSDQLRVYAEIFNVEARAEEAISALEDRVEAATTAGEQGQTRRAAVLYPTVGGGSTYAYGTGSMAHPQLEAAGFTNVFEDVDQRVFEVSPEELIARDPEVLVLLYSQGDPEQIIEAVADLPGAQSIAAVRTEQMLAQPMNLTEPATPLAVEGLERIVERFS</sequence>
<dbReference type="RefSeq" id="WP_278158316.1">
    <property type="nucleotide sequence ID" value="NZ_CP121252.1"/>
</dbReference>
<keyword evidence="5" id="KW-1185">Reference proteome</keyword>
<feature type="domain" description="Fe/B12 periplasmic-binding" evidence="3">
    <location>
        <begin position="79"/>
        <end position="350"/>
    </location>
</feature>
<evidence type="ECO:0000256" key="2">
    <source>
        <dbReference type="SAM" id="MobiDB-lite"/>
    </source>
</evidence>
<dbReference type="InterPro" id="IPR002491">
    <property type="entry name" value="ABC_transptr_periplasmic_BD"/>
</dbReference>
<dbReference type="PROSITE" id="PS50983">
    <property type="entry name" value="FE_B12_PBP"/>
    <property type="match status" value="1"/>
</dbReference>
<dbReference type="PANTHER" id="PTHR30535">
    <property type="entry name" value="VITAMIN B12-BINDING PROTEIN"/>
    <property type="match status" value="1"/>
</dbReference>
<dbReference type="Proteomes" id="UP001219037">
    <property type="component" value="Chromosome"/>
</dbReference>
<name>A0ABY8H8N6_9MICC</name>
<dbReference type="InterPro" id="IPR050902">
    <property type="entry name" value="ABC_Transporter_SBP"/>
</dbReference>
<protein>
    <submittedName>
        <fullName evidence="4">ABC transporter substrate-binding protein</fullName>
    </submittedName>
</protein>
<accession>A0ABY8H8N6</accession>
<dbReference type="Gene3D" id="3.40.50.1980">
    <property type="entry name" value="Nitrogenase molybdenum iron protein domain"/>
    <property type="match status" value="2"/>
</dbReference>
<evidence type="ECO:0000256" key="1">
    <source>
        <dbReference type="ARBA" id="ARBA00008814"/>
    </source>
</evidence>